<evidence type="ECO:0000256" key="2">
    <source>
        <dbReference type="ARBA" id="ARBA00012000"/>
    </source>
</evidence>
<sequence>MPQDTLENAMQSLAEQDADIACVLPQVGAPAPRPRDKGFATLFTTIVSQQISTEAARAIMGRINAQLPALTASAVAAIDGQALRDAGLSWRKVEYAQGLAEAELAGTFNADALDAMNDADAIAAITALRGFGRWSAEIYLMFSLGRSDIFPADDLALRVALGRLKGLDEKPTPAQARRMVEHWAPQRSAGALFLWHYYRGAPA</sequence>
<reference evidence="6 7" key="1">
    <citation type="submission" date="2016-11" db="EMBL/GenBank/DDBJ databases">
        <authorList>
            <person name="Jaros S."/>
            <person name="Januszkiewicz K."/>
            <person name="Wedrychowicz H."/>
        </authorList>
    </citation>
    <scope>NUCLEOTIDE SEQUENCE [LARGE SCALE GENOMIC DNA]</scope>
    <source>
        <strain evidence="6 7">ACAM 12</strain>
    </source>
</reference>
<name>A0A1M7H4C8_9GAMM</name>
<proteinExistence type="predicted"/>
<accession>A0A1M7H4C8</accession>
<dbReference type="GO" id="GO:0032131">
    <property type="term" value="F:alkylated DNA binding"/>
    <property type="evidence" value="ECO:0007669"/>
    <property type="project" value="TreeGrafter"/>
</dbReference>
<keyword evidence="4" id="KW-0234">DNA repair</keyword>
<dbReference type="GO" id="GO:0006307">
    <property type="term" value="P:DNA alkylation repair"/>
    <property type="evidence" value="ECO:0007669"/>
    <property type="project" value="TreeGrafter"/>
</dbReference>
<evidence type="ECO:0000256" key="3">
    <source>
        <dbReference type="ARBA" id="ARBA00022763"/>
    </source>
</evidence>
<dbReference type="STRING" id="29571.SAMN05878437_1896"/>
<organism evidence="6 7">
    <name type="scientific">Vreelandella subglaciescola</name>
    <dbReference type="NCBI Taxonomy" id="29571"/>
    <lineage>
        <taxon>Bacteria</taxon>
        <taxon>Pseudomonadati</taxon>
        <taxon>Pseudomonadota</taxon>
        <taxon>Gammaproteobacteria</taxon>
        <taxon>Oceanospirillales</taxon>
        <taxon>Halomonadaceae</taxon>
        <taxon>Vreelandella</taxon>
    </lineage>
</organism>
<dbReference type="FunCoup" id="A0A1M7H4C8">
    <property type="interactions" value="179"/>
</dbReference>
<dbReference type="SMART" id="SM00478">
    <property type="entry name" value="ENDO3c"/>
    <property type="match status" value="1"/>
</dbReference>
<evidence type="ECO:0000313" key="7">
    <source>
        <dbReference type="Proteomes" id="UP000190911"/>
    </source>
</evidence>
<dbReference type="InterPro" id="IPR003265">
    <property type="entry name" value="HhH-GPD_domain"/>
</dbReference>
<dbReference type="EMBL" id="LT670847">
    <property type="protein sequence ID" value="SHM23431.1"/>
    <property type="molecule type" value="Genomic_DNA"/>
</dbReference>
<dbReference type="PANTHER" id="PTHR43003">
    <property type="entry name" value="DNA-3-METHYLADENINE GLYCOSYLASE"/>
    <property type="match status" value="1"/>
</dbReference>
<dbReference type="CDD" id="cd00056">
    <property type="entry name" value="ENDO3c"/>
    <property type="match status" value="1"/>
</dbReference>
<dbReference type="Pfam" id="PF00730">
    <property type="entry name" value="HhH-GPD"/>
    <property type="match status" value="1"/>
</dbReference>
<dbReference type="InterPro" id="IPR051912">
    <property type="entry name" value="Alkylbase_DNA_Glycosylase/TA"/>
</dbReference>
<dbReference type="InterPro" id="IPR011257">
    <property type="entry name" value="DNA_glycosylase"/>
</dbReference>
<dbReference type="AlphaFoldDB" id="A0A1M7H4C8"/>
<dbReference type="GO" id="GO:0008725">
    <property type="term" value="F:DNA-3-methyladenine glycosylase activity"/>
    <property type="evidence" value="ECO:0007669"/>
    <property type="project" value="TreeGrafter"/>
</dbReference>
<protein>
    <recommendedName>
        <fullName evidence="2">DNA-3-methyladenine glycosylase II</fullName>
        <ecNumber evidence="2">3.2.2.21</ecNumber>
    </recommendedName>
</protein>
<dbReference type="SUPFAM" id="SSF48150">
    <property type="entry name" value="DNA-glycosylase"/>
    <property type="match status" value="1"/>
</dbReference>
<evidence type="ECO:0000256" key="4">
    <source>
        <dbReference type="ARBA" id="ARBA00023204"/>
    </source>
</evidence>
<evidence type="ECO:0000259" key="5">
    <source>
        <dbReference type="SMART" id="SM00478"/>
    </source>
</evidence>
<keyword evidence="3" id="KW-0227">DNA damage</keyword>
<dbReference type="RefSeq" id="WP_079553159.1">
    <property type="nucleotide sequence ID" value="NZ_LT670847.1"/>
</dbReference>
<evidence type="ECO:0000256" key="1">
    <source>
        <dbReference type="ARBA" id="ARBA00000086"/>
    </source>
</evidence>
<gene>
    <name evidence="6" type="ORF">SAMN05878437_1896</name>
</gene>
<evidence type="ECO:0000313" key="6">
    <source>
        <dbReference type="EMBL" id="SHM23431.1"/>
    </source>
</evidence>
<dbReference type="GO" id="GO:0006285">
    <property type="term" value="P:base-excision repair, AP site formation"/>
    <property type="evidence" value="ECO:0007669"/>
    <property type="project" value="TreeGrafter"/>
</dbReference>
<keyword evidence="7" id="KW-1185">Reference proteome</keyword>
<dbReference type="Gene3D" id="1.10.340.30">
    <property type="entry name" value="Hypothetical protein, domain 2"/>
    <property type="match status" value="1"/>
</dbReference>
<feature type="domain" description="HhH-GPD" evidence="5">
    <location>
        <begin position="47"/>
        <end position="202"/>
    </location>
</feature>
<dbReference type="InParanoid" id="A0A1M7H4C8"/>
<dbReference type="PANTHER" id="PTHR43003:SF5">
    <property type="entry name" value="DNA-3-METHYLADENINE GLYCOSYLASE"/>
    <property type="match status" value="1"/>
</dbReference>
<dbReference type="GO" id="GO:0043916">
    <property type="term" value="F:DNA-7-methylguanine glycosylase activity"/>
    <property type="evidence" value="ECO:0007669"/>
    <property type="project" value="TreeGrafter"/>
</dbReference>
<comment type="catalytic activity">
    <reaction evidence="1">
        <text>Hydrolysis of alkylated DNA, releasing 3-methyladenine, 3-methylguanine, 7-methylguanine and 7-methyladenine.</text>
        <dbReference type="EC" id="3.2.2.21"/>
    </reaction>
</comment>
<dbReference type="Gene3D" id="1.10.1670.40">
    <property type="match status" value="1"/>
</dbReference>
<dbReference type="Proteomes" id="UP000190911">
    <property type="component" value="Chromosome I"/>
</dbReference>
<dbReference type="GO" id="GO:0032993">
    <property type="term" value="C:protein-DNA complex"/>
    <property type="evidence" value="ECO:0007669"/>
    <property type="project" value="TreeGrafter"/>
</dbReference>
<dbReference type="OrthoDB" id="9811249at2"/>
<dbReference type="EC" id="3.2.2.21" evidence="2"/>